<name>X0W3K5_9ZZZZ</name>
<organism evidence="2">
    <name type="scientific">marine sediment metagenome</name>
    <dbReference type="NCBI Taxonomy" id="412755"/>
    <lineage>
        <taxon>unclassified sequences</taxon>
        <taxon>metagenomes</taxon>
        <taxon>ecological metagenomes</taxon>
    </lineage>
</organism>
<protein>
    <recommendedName>
        <fullName evidence="1">ATPase BadF/BadG/BcrA/BcrD type domain-containing protein</fullName>
    </recommendedName>
</protein>
<dbReference type="EMBL" id="BARS01031531">
    <property type="protein sequence ID" value="GAG19203.1"/>
    <property type="molecule type" value="Genomic_DNA"/>
</dbReference>
<accession>X0W3K5</accession>
<proteinExistence type="predicted"/>
<dbReference type="PANTHER" id="PTHR32329:SF7">
    <property type="entry name" value="ACTIVATOR OF 2-HYDROXYACYL-COA-HYDRATASE"/>
    <property type="match status" value="1"/>
</dbReference>
<feature type="non-terminal residue" evidence="2">
    <location>
        <position position="261"/>
    </location>
</feature>
<evidence type="ECO:0000313" key="2">
    <source>
        <dbReference type="EMBL" id="GAG19203.1"/>
    </source>
</evidence>
<feature type="non-terminal residue" evidence="2">
    <location>
        <position position="1"/>
    </location>
</feature>
<feature type="domain" description="ATPase BadF/BadG/BcrA/BcrD type" evidence="1">
    <location>
        <begin position="141"/>
        <end position="259"/>
    </location>
</feature>
<dbReference type="InterPro" id="IPR002731">
    <property type="entry name" value="ATPase_BadF"/>
</dbReference>
<reference evidence="2" key="1">
    <citation type="journal article" date="2014" name="Front. Microbiol.">
        <title>High frequency of phylogenetically diverse reductive dehalogenase-homologous genes in deep subseafloor sedimentary metagenomes.</title>
        <authorList>
            <person name="Kawai M."/>
            <person name="Futagami T."/>
            <person name="Toyoda A."/>
            <person name="Takaki Y."/>
            <person name="Nishi S."/>
            <person name="Hori S."/>
            <person name="Arai W."/>
            <person name="Tsubouchi T."/>
            <person name="Morono Y."/>
            <person name="Uchiyama I."/>
            <person name="Ito T."/>
            <person name="Fujiyama A."/>
            <person name="Inagaki F."/>
            <person name="Takami H."/>
        </authorList>
    </citation>
    <scope>NUCLEOTIDE SEQUENCE</scope>
    <source>
        <strain evidence="2">Expedition CK06-06</strain>
    </source>
</reference>
<dbReference type="InterPro" id="IPR051805">
    <property type="entry name" value="Dehydratase_Activator_Redct"/>
</dbReference>
<dbReference type="InterPro" id="IPR043129">
    <property type="entry name" value="ATPase_NBD"/>
</dbReference>
<gene>
    <name evidence="2" type="ORF">S01H1_49059</name>
</gene>
<dbReference type="AlphaFoldDB" id="X0W3K5"/>
<evidence type="ECO:0000259" key="1">
    <source>
        <dbReference type="Pfam" id="PF01869"/>
    </source>
</evidence>
<sequence length="261" mass="28572">ESDVVHQQQKGTPKEVLAASLYRASADSFNTILSNGMMPEGRIILIGGLSLSKAFVKHLLDFCKISSERVIIPKQRLHIGAVGAAIYGQQVYLNNIIKKLEQKLTKPFSYKSQGPLILKKSIIMKPKEDWPYGADVPLVGLGIDIGSVSTKAALIAKINGKFRLLAYHYRRTEIDPVGAAIDVINKVYNQVIERGYKIEKVVSGTTGSGRQLTGFIVGASKEHIVDEITAQAAGIITVYPQKEFSIIEFGGQDSKFINISQ</sequence>
<dbReference type="PANTHER" id="PTHR32329">
    <property type="entry name" value="BIFUNCTIONAL PROTEIN [INCLUDES 2-HYDROXYACYL-COA DEHYDRATASE (N-TER) AND ITS ACTIVATOR DOMAIN (C_TERM)-RELATED"/>
    <property type="match status" value="1"/>
</dbReference>
<dbReference type="SUPFAM" id="SSF53067">
    <property type="entry name" value="Actin-like ATPase domain"/>
    <property type="match status" value="2"/>
</dbReference>
<dbReference type="Pfam" id="PF01869">
    <property type="entry name" value="BcrAD_BadFG"/>
    <property type="match status" value="1"/>
</dbReference>
<dbReference type="Gene3D" id="3.30.420.40">
    <property type="match status" value="3"/>
</dbReference>
<comment type="caution">
    <text evidence="2">The sequence shown here is derived from an EMBL/GenBank/DDBJ whole genome shotgun (WGS) entry which is preliminary data.</text>
</comment>